<protein>
    <submittedName>
        <fullName evidence="3">Transcription repressor NadR</fullName>
    </submittedName>
</protein>
<dbReference type="SUPFAM" id="SSF46785">
    <property type="entry name" value="Winged helix' DNA-binding domain"/>
    <property type="match status" value="1"/>
</dbReference>
<dbReference type="SUPFAM" id="SSF75500">
    <property type="entry name" value="Putative transcriptional regulator TM1602, C-terminal domain"/>
    <property type="match status" value="1"/>
</dbReference>
<dbReference type="InterPro" id="IPR036388">
    <property type="entry name" value="WH-like_DNA-bd_sf"/>
</dbReference>
<feature type="domain" description="3H" evidence="1">
    <location>
        <begin position="74"/>
        <end position="170"/>
    </location>
</feature>
<proteinExistence type="predicted"/>
<dbReference type="PIRSF" id="PIRSF037847">
    <property type="entry name" value="NiaR"/>
    <property type="match status" value="1"/>
</dbReference>
<organism evidence="3 4">
    <name type="scientific">Staphylococcus canis</name>
    <dbReference type="NCBI Taxonomy" id="2724942"/>
    <lineage>
        <taxon>Bacteria</taxon>
        <taxon>Bacillati</taxon>
        <taxon>Bacillota</taxon>
        <taxon>Bacilli</taxon>
        <taxon>Bacillales</taxon>
        <taxon>Staphylococcaceae</taxon>
        <taxon>Staphylococcus</taxon>
    </lineage>
</organism>
<dbReference type="InterPro" id="IPR013196">
    <property type="entry name" value="HTH_11"/>
</dbReference>
<dbReference type="Proteomes" id="UP000751852">
    <property type="component" value="Unassembled WGS sequence"/>
</dbReference>
<dbReference type="RefSeq" id="WP_198617773.1">
    <property type="nucleotide sequence ID" value="NZ_JABANU010000010.1"/>
</dbReference>
<sequence>MNAADTRRMAMLRYLEEADQPIKGHELSQHFGVSRQVIVKDISYLKTQNHAIFSSSKGYYMNPEPQGKPYKRIIMCQHEKSEITEELTTIIENGAMIDNVSVEHPVYGTIQAELMIETLAHVATFVDNMEKYDGTMLARLTDLIHLHTISADSEKILDNAVHDLAEKGFLVDSDDEKRKE</sequence>
<dbReference type="EMBL" id="JABANU010000010">
    <property type="protein sequence ID" value="MBI5974990.1"/>
    <property type="molecule type" value="Genomic_DNA"/>
</dbReference>
<name>A0ABS0T8U9_9STAP</name>
<dbReference type="Pfam" id="PF08279">
    <property type="entry name" value="HTH_11"/>
    <property type="match status" value="1"/>
</dbReference>
<dbReference type="Gene3D" id="1.10.10.10">
    <property type="entry name" value="Winged helix-like DNA-binding domain superfamily/Winged helix DNA-binding domain"/>
    <property type="match status" value="1"/>
</dbReference>
<keyword evidence="4" id="KW-1185">Reference proteome</keyword>
<reference evidence="3 4" key="1">
    <citation type="submission" date="2020-04" db="EMBL/GenBank/DDBJ databases">
        <title>Staphylococcus species from domestic dog.</title>
        <authorList>
            <person name="Paterson G.K."/>
        </authorList>
    </citation>
    <scope>NUCLEOTIDE SEQUENCE [LARGE SCALE GENOMIC DNA]</scope>
    <source>
        <strain evidence="3 4">H16/1A</strain>
    </source>
</reference>
<dbReference type="PANTHER" id="PTHR40068:SF1">
    <property type="entry name" value="TRANSCRIPTION REPRESSOR NIAR-RELATED"/>
    <property type="match status" value="1"/>
</dbReference>
<comment type="caution">
    <text evidence="3">The sequence shown here is derived from an EMBL/GenBank/DDBJ whole genome shotgun (WGS) entry which is preliminary data.</text>
</comment>
<dbReference type="Gene3D" id="3.30.1340.20">
    <property type="entry name" value="3H domain"/>
    <property type="match status" value="1"/>
</dbReference>
<feature type="domain" description="Helix-turn-helix type 11" evidence="2">
    <location>
        <begin position="7"/>
        <end position="59"/>
    </location>
</feature>
<dbReference type="InterPro" id="IPR004173">
    <property type="entry name" value="3H_domain"/>
</dbReference>
<dbReference type="PANTHER" id="PTHR40068">
    <property type="entry name" value="TRANSCRIPTION REPRESSOR NIAR-RELATED"/>
    <property type="match status" value="1"/>
</dbReference>
<evidence type="ECO:0000313" key="3">
    <source>
        <dbReference type="EMBL" id="MBI5974990.1"/>
    </source>
</evidence>
<accession>A0ABS0T8U9</accession>
<dbReference type="InterPro" id="IPR036390">
    <property type="entry name" value="WH_DNA-bd_sf"/>
</dbReference>
<evidence type="ECO:0000313" key="4">
    <source>
        <dbReference type="Proteomes" id="UP000751852"/>
    </source>
</evidence>
<gene>
    <name evidence="3" type="ORF">HHH54_05160</name>
</gene>
<dbReference type="Pfam" id="PF02829">
    <property type="entry name" value="3H"/>
    <property type="match status" value="1"/>
</dbReference>
<evidence type="ECO:0000259" key="2">
    <source>
        <dbReference type="Pfam" id="PF08279"/>
    </source>
</evidence>
<dbReference type="InterPro" id="IPR035922">
    <property type="entry name" value="3H_dom_sf"/>
</dbReference>
<dbReference type="InterPro" id="IPR026043">
    <property type="entry name" value="NadR"/>
</dbReference>
<evidence type="ECO:0000259" key="1">
    <source>
        <dbReference type="Pfam" id="PF02829"/>
    </source>
</evidence>